<dbReference type="PANTHER" id="PTHR48078">
    <property type="entry name" value="THREONINE DEHYDRATASE, MITOCHONDRIAL-RELATED"/>
    <property type="match status" value="1"/>
</dbReference>
<dbReference type="GO" id="GO:0006565">
    <property type="term" value="P:L-serine catabolic process"/>
    <property type="evidence" value="ECO:0007669"/>
    <property type="project" value="TreeGrafter"/>
</dbReference>
<protein>
    <submittedName>
        <fullName evidence="5">Pyridoxal-phosphate dependent enzyme</fullName>
    </submittedName>
</protein>
<accession>A0A432M876</accession>
<evidence type="ECO:0000256" key="1">
    <source>
        <dbReference type="ARBA" id="ARBA00001933"/>
    </source>
</evidence>
<proteinExistence type="predicted"/>
<dbReference type="Gene3D" id="3.40.50.1100">
    <property type="match status" value="2"/>
</dbReference>
<feature type="domain" description="Tryptophan synthase beta chain-like PALP" evidence="4">
    <location>
        <begin position="21"/>
        <end position="303"/>
    </location>
</feature>
<dbReference type="Pfam" id="PF00291">
    <property type="entry name" value="PALP"/>
    <property type="match status" value="1"/>
</dbReference>
<dbReference type="GO" id="GO:0009097">
    <property type="term" value="P:isoleucine biosynthetic process"/>
    <property type="evidence" value="ECO:0007669"/>
    <property type="project" value="TreeGrafter"/>
</dbReference>
<dbReference type="GO" id="GO:0003941">
    <property type="term" value="F:L-serine ammonia-lyase activity"/>
    <property type="evidence" value="ECO:0007669"/>
    <property type="project" value="TreeGrafter"/>
</dbReference>
<comment type="cofactor">
    <cofactor evidence="1">
        <name>pyridoxal 5'-phosphate</name>
        <dbReference type="ChEBI" id="CHEBI:597326"/>
    </cofactor>
</comment>
<gene>
    <name evidence="5" type="ORF">EKH80_07700</name>
</gene>
<keyword evidence="6" id="KW-1185">Reference proteome</keyword>
<evidence type="ECO:0000259" key="4">
    <source>
        <dbReference type="Pfam" id="PF00291"/>
    </source>
</evidence>
<dbReference type="Proteomes" id="UP000274358">
    <property type="component" value="Unassembled WGS sequence"/>
</dbReference>
<dbReference type="InterPro" id="IPR036052">
    <property type="entry name" value="TrpB-like_PALP_sf"/>
</dbReference>
<comment type="caution">
    <text evidence="5">The sequence shown here is derived from an EMBL/GenBank/DDBJ whole genome shotgun (WGS) entry which is preliminary data.</text>
</comment>
<keyword evidence="3" id="KW-0456">Lyase</keyword>
<evidence type="ECO:0000313" key="6">
    <source>
        <dbReference type="Proteomes" id="UP000274358"/>
    </source>
</evidence>
<dbReference type="InterPro" id="IPR001926">
    <property type="entry name" value="TrpB-like_PALP"/>
</dbReference>
<evidence type="ECO:0000256" key="2">
    <source>
        <dbReference type="ARBA" id="ARBA00022898"/>
    </source>
</evidence>
<dbReference type="EMBL" id="RYYV01000004">
    <property type="protein sequence ID" value="RUL77743.1"/>
    <property type="molecule type" value="Genomic_DNA"/>
</dbReference>
<dbReference type="AlphaFoldDB" id="A0A432M876"/>
<evidence type="ECO:0000256" key="3">
    <source>
        <dbReference type="ARBA" id="ARBA00023239"/>
    </source>
</evidence>
<dbReference type="SUPFAM" id="SSF53686">
    <property type="entry name" value="Tryptophan synthase beta subunit-like PLP-dependent enzymes"/>
    <property type="match status" value="1"/>
</dbReference>
<organism evidence="5 6">
    <name type="scientific">Dyella choica</name>
    <dbReference type="NCBI Taxonomy" id="1927959"/>
    <lineage>
        <taxon>Bacteria</taxon>
        <taxon>Pseudomonadati</taxon>
        <taxon>Pseudomonadota</taxon>
        <taxon>Gammaproteobacteria</taxon>
        <taxon>Lysobacterales</taxon>
        <taxon>Rhodanobacteraceae</taxon>
        <taxon>Dyella</taxon>
    </lineage>
</organism>
<reference evidence="5 6" key="1">
    <citation type="submission" date="2018-12" db="EMBL/GenBank/DDBJ databases">
        <title>Dyella dinghuensis sp. nov. DHOA06 and Dyella choica sp. nov. 4M-K27, isolated from forest soil.</title>
        <authorList>
            <person name="Qiu L.-H."/>
            <person name="Gao Z.-H."/>
        </authorList>
    </citation>
    <scope>NUCLEOTIDE SEQUENCE [LARGE SCALE GENOMIC DNA]</scope>
    <source>
        <strain evidence="5 6">4M-K27</strain>
    </source>
</reference>
<dbReference type="OrthoDB" id="9804313at2"/>
<sequence length="317" mass="32490">MTPDFDISHIVHAPQRIDPAFLDSPVLTNAALDAAIGCHVLAKAELANPIGCFKGRGADLFCAVALEAGEPVVSASAGNFGQGLAYATNRRGHACTVFAASQANPVKVEAMRKLGANVRLVGADFDAAKDAARRHATQTGQRWVEDGAEAAVADGAGTIALELIAAAPFDVLVVPLGNGALLDGVGHVVRARAPQARIIAVVAANAPAMKLSLEAGRAVATEQADTIADGIAVRVPIPSTLGRLRACCDDVVAVSEHDLFLAMCLIHRTLGVMVEPAAAAGVAAMLTEPERYAGLRVATILTGANISPALRARLLAA</sequence>
<dbReference type="InterPro" id="IPR050147">
    <property type="entry name" value="Ser/Thr_Dehydratase"/>
</dbReference>
<evidence type="ECO:0000313" key="5">
    <source>
        <dbReference type="EMBL" id="RUL77743.1"/>
    </source>
</evidence>
<keyword evidence="2" id="KW-0663">Pyridoxal phosphate</keyword>
<name>A0A432M876_9GAMM</name>
<dbReference type="RefSeq" id="WP_126684137.1">
    <property type="nucleotide sequence ID" value="NZ_RYYV01000004.1"/>
</dbReference>